<dbReference type="InterPro" id="IPR012340">
    <property type="entry name" value="NA-bd_OB-fold"/>
</dbReference>
<protein>
    <submittedName>
        <fullName evidence="2">Uncharacterized protein</fullName>
    </submittedName>
</protein>
<feature type="region of interest" description="Disordered" evidence="1">
    <location>
        <begin position="139"/>
        <end position="178"/>
    </location>
</feature>
<dbReference type="VEuPathDB" id="FungiDB:PADG_00259"/>
<dbReference type="Proteomes" id="UP000242814">
    <property type="component" value="Unassembled WGS sequence"/>
</dbReference>
<dbReference type="Gene3D" id="2.40.50.140">
    <property type="entry name" value="Nucleic acid-binding proteins"/>
    <property type="match status" value="1"/>
</dbReference>
<accession>A0A1D2J900</accession>
<sequence length="470" mass="52361">MEVQSDRYALGPEPEIRPCIAELLRTGYQPSELILRVERVIEVLITPGTATASPSSTSEQPKRRSFRIFLSDGELVIQALLGKALHPLALTGEITAGSVVSLDRFEVRKGERIGEDGGHVVFLAVYGFRCLGGTRTGHRRAWASATARGNEVEKRAAERKRKRKDDGGNDEDDVVDESKRTEKHFRLSHVDEGMKISEDVHAFKAQESEYSSENLDRVFDAGNEVVQVLKDFETLYHQTCPGVCPGQPAPMQEPEKSIPQELPVLNDGLPESPEARKPTTPIPSLPTGETAHTIIQNSKIPTPRPFKLPGILKPINRPLNLLTLSQLLHPPKPLPKRNYLCDILAVISWISPTIVKRPHMPPKRDLRIMDPSLEDHQQRTGVSVSVFANAATFNPPVGTVGLFRSLKTHEWEGVSLNAYEKDCLGREWFVSDRGKLREIMEGDRCGGRFDVEGLEGWWRGRCKDGGEEGE</sequence>
<evidence type="ECO:0000313" key="2">
    <source>
        <dbReference type="EMBL" id="ODH20197.1"/>
    </source>
</evidence>
<dbReference type="EMBL" id="LZYO01000290">
    <property type="protein sequence ID" value="ODH20197.1"/>
    <property type="molecule type" value="Genomic_DNA"/>
</dbReference>
<evidence type="ECO:0000256" key="1">
    <source>
        <dbReference type="SAM" id="MobiDB-lite"/>
    </source>
</evidence>
<name>A0A1D2J900_PARBR</name>
<reference evidence="2 3" key="1">
    <citation type="submission" date="2016-06" db="EMBL/GenBank/DDBJ databases">
        <authorList>
            <person name="Kjaerup R.B."/>
            <person name="Dalgaard T.S."/>
            <person name="Juul-Madsen H.R."/>
        </authorList>
    </citation>
    <scope>NUCLEOTIDE SEQUENCE [LARGE SCALE GENOMIC DNA]</scope>
    <source>
        <strain evidence="2 3">Pb300</strain>
    </source>
</reference>
<dbReference type="VEuPathDB" id="FungiDB:PABG_03582"/>
<feature type="region of interest" description="Disordered" evidence="1">
    <location>
        <begin position="267"/>
        <end position="289"/>
    </location>
</feature>
<proteinExistence type="predicted"/>
<dbReference type="AlphaFoldDB" id="A0A1D2J900"/>
<organism evidence="2 3">
    <name type="scientific">Paracoccidioides brasiliensis</name>
    <dbReference type="NCBI Taxonomy" id="121759"/>
    <lineage>
        <taxon>Eukaryota</taxon>
        <taxon>Fungi</taxon>
        <taxon>Dikarya</taxon>
        <taxon>Ascomycota</taxon>
        <taxon>Pezizomycotina</taxon>
        <taxon>Eurotiomycetes</taxon>
        <taxon>Eurotiomycetidae</taxon>
        <taxon>Onygenales</taxon>
        <taxon>Ajellomycetaceae</taxon>
        <taxon>Paracoccidioides</taxon>
    </lineage>
</organism>
<gene>
    <name evidence="2" type="ORF">ACO22_05943</name>
</gene>
<comment type="caution">
    <text evidence="2">The sequence shown here is derived from an EMBL/GenBank/DDBJ whole genome shotgun (WGS) entry which is preliminary data.</text>
</comment>
<evidence type="ECO:0000313" key="3">
    <source>
        <dbReference type="Proteomes" id="UP000242814"/>
    </source>
</evidence>